<keyword evidence="4" id="KW-1185">Reference proteome</keyword>
<dbReference type="GO" id="GO:0004674">
    <property type="term" value="F:protein serine/threonine kinase activity"/>
    <property type="evidence" value="ECO:0007669"/>
    <property type="project" value="TreeGrafter"/>
</dbReference>
<dbReference type="AlphaFoldDB" id="A0A9N8ZP01"/>
<feature type="region of interest" description="Disordered" evidence="1">
    <location>
        <begin position="412"/>
        <end position="467"/>
    </location>
</feature>
<proteinExistence type="predicted"/>
<dbReference type="InterPro" id="IPR051681">
    <property type="entry name" value="Ser/Thr_Kinases-Pseudokinases"/>
</dbReference>
<feature type="compositionally biased region" description="Low complexity" evidence="1">
    <location>
        <begin position="425"/>
        <end position="437"/>
    </location>
</feature>
<dbReference type="Proteomes" id="UP000789342">
    <property type="component" value="Unassembled WGS sequence"/>
</dbReference>
<organism evidence="3 4">
    <name type="scientific">Acaulospora morrowiae</name>
    <dbReference type="NCBI Taxonomy" id="94023"/>
    <lineage>
        <taxon>Eukaryota</taxon>
        <taxon>Fungi</taxon>
        <taxon>Fungi incertae sedis</taxon>
        <taxon>Mucoromycota</taxon>
        <taxon>Glomeromycotina</taxon>
        <taxon>Glomeromycetes</taxon>
        <taxon>Diversisporales</taxon>
        <taxon>Acaulosporaceae</taxon>
        <taxon>Acaulospora</taxon>
    </lineage>
</organism>
<gene>
    <name evidence="3" type="ORF">AMORRO_LOCUS3313</name>
</gene>
<feature type="domain" description="Protein kinase" evidence="2">
    <location>
        <begin position="94"/>
        <end position="345"/>
    </location>
</feature>
<dbReference type="Gene3D" id="1.10.510.10">
    <property type="entry name" value="Transferase(Phosphotransferase) domain 1"/>
    <property type="match status" value="1"/>
</dbReference>
<evidence type="ECO:0000313" key="3">
    <source>
        <dbReference type="EMBL" id="CAG8502310.1"/>
    </source>
</evidence>
<dbReference type="PANTHER" id="PTHR44329">
    <property type="entry name" value="SERINE/THREONINE-PROTEIN KINASE TNNI3K-RELATED"/>
    <property type="match status" value="1"/>
</dbReference>
<dbReference type="EMBL" id="CAJVPV010001595">
    <property type="protein sequence ID" value="CAG8502310.1"/>
    <property type="molecule type" value="Genomic_DNA"/>
</dbReference>
<dbReference type="InterPro" id="IPR000719">
    <property type="entry name" value="Prot_kinase_dom"/>
</dbReference>
<name>A0A9N8ZP01_9GLOM</name>
<evidence type="ECO:0000259" key="2">
    <source>
        <dbReference type="PROSITE" id="PS50011"/>
    </source>
</evidence>
<dbReference type="GO" id="GO:0005524">
    <property type="term" value="F:ATP binding"/>
    <property type="evidence" value="ECO:0007669"/>
    <property type="project" value="InterPro"/>
</dbReference>
<reference evidence="3" key="1">
    <citation type="submission" date="2021-06" db="EMBL/GenBank/DDBJ databases">
        <authorList>
            <person name="Kallberg Y."/>
            <person name="Tangrot J."/>
            <person name="Rosling A."/>
        </authorList>
    </citation>
    <scope>NUCLEOTIDE SEQUENCE</scope>
    <source>
        <strain evidence="3">CL551</strain>
    </source>
</reference>
<dbReference type="SUPFAM" id="SSF56112">
    <property type="entry name" value="Protein kinase-like (PK-like)"/>
    <property type="match status" value="1"/>
</dbReference>
<dbReference type="Pfam" id="PF00069">
    <property type="entry name" value="Pkinase"/>
    <property type="match status" value="1"/>
</dbReference>
<protein>
    <submittedName>
        <fullName evidence="3">8008_t:CDS:1</fullName>
    </submittedName>
</protein>
<dbReference type="PROSITE" id="PS50011">
    <property type="entry name" value="PROTEIN_KINASE_DOM"/>
    <property type="match status" value="1"/>
</dbReference>
<comment type="caution">
    <text evidence="3">The sequence shown here is derived from an EMBL/GenBank/DDBJ whole genome shotgun (WGS) entry which is preliminary data.</text>
</comment>
<dbReference type="InterPro" id="IPR011009">
    <property type="entry name" value="Kinase-like_dom_sf"/>
</dbReference>
<evidence type="ECO:0000256" key="1">
    <source>
        <dbReference type="SAM" id="MobiDB-lite"/>
    </source>
</evidence>
<sequence>MWKSLAREAGIAVPSNAFSKPRSQTTINEASKCSKCGEPRTSIGWCKPCDTARLKAQFGNWTSGNEELDNFIKETQINANTPFDYIRWIPFESFENLEFIARGGFGSVYSAKSENWGKVALKFLDKVGGLTRDFLDEVRSHHRCSLGSGIIDCYGVSKDPETDRYVMVMRYAEQGSLRRYLTAYFSELSWDAKIELFERIAKGLRGIHEAGLVHRDFHSGNILRHEKLVYVTDLGMCRPADESVDVHYGVLPYVAPEVLRGSPYTQAADIYSLGMIMWEMSSNEPPFADRAHDYTLAREICMGLRPPIISGTPKGYVAAMLRCWDADPLKRPTVNELLSVSYKWRYLSDGKAPFQGPKTKKVKTSHIPKAISTGQHPQAFYTSRLLHYPNLPEPINSDFYTLFDSETGELHNMVRKQPNKREPTRSSTMTSEYSSRSTTEKGKEKVGEGNPPGHRREAISRSMTMGKIDKEMIDKIRAERKKLSQYRWSSIINEVPQQVELSSFDKIHKD</sequence>
<accession>A0A9N8ZP01</accession>
<feature type="compositionally biased region" description="Basic and acidic residues" evidence="1">
    <location>
        <begin position="438"/>
        <end position="447"/>
    </location>
</feature>
<dbReference type="OrthoDB" id="6718656at2759"/>
<evidence type="ECO:0000313" key="4">
    <source>
        <dbReference type="Proteomes" id="UP000789342"/>
    </source>
</evidence>